<feature type="domain" description="Integrase catalytic" evidence="1">
    <location>
        <begin position="160"/>
        <end position="333"/>
    </location>
</feature>
<dbReference type="PROSITE" id="PS50994">
    <property type="entry name" value="INTEGRASE"/>
    <property type="match status" value="1"/>
</dbReference>
<organism evidence="2 3">
    <name type="scientific">Streptomyces milbemycinicus</name>
    <dbReference type="NCBI Taxonomy" id="476552"/>
    <lineage>
        <taxon>Bacteria</taxon>
        <taxon>Bacillati</taxon>
        <taxon>Actinomycetota</taxon>
        <taxon>Actinomycetes</taxon>
        <taxon>Kitasatosporales</taxon>
        <taxon>Streptomycetaceae</taxon>
        <taxon>Streptomyces</taxon>
    </lineage>
</organism>
<comment type="caution">
    <text evidence="2">The sequence shown here is derived from an EMBL/GenBank/DDBJ whole genome shotgun (WGS) entry which is preliminary data.</text>
</comment>
<evidence type="ECO:0000313" key="2">
    <source>
        <dbReference type="EMBL" id="MFK4272191.1"/>
    </source>
</evidence>
<dbReference type="Gene3D" id="3.30.420.10">
    <property type="entry name" value="Ribonuclease H-like superfamily/Ribonuclease H"/>
    <property type="match status" value="1"/>
</dbReference>
<evidence type="ECO:0000313" key="3">
    <source>
        <dbReference type="Proteomes" id="UP001620295"/>
    </source>
</evidence>
<evidence type="ECO:0000259" key="1">
    <source>
        <dbReference type="PROSITE" id="PS50994"/>
    </source>
</evidence>
<dbReference type="SUPFAM" id="SSF53098">
    <property type="entry name" value="Ribonuclease H-like"/>
    <property type="match status" value="1"/>
</dbReference>
<dbReference type="PANTHER" id="PTHR46889:SF4">
    <property type="entry name" value="TRANSPOSASE INSO FOR INSERTION SEQUENCE ELEMENT IS911B-RELATED"/>
    <property type="match status" value="1"/>
</dbReference>
<gene>
    <name evidence="2" type="ORF">ACI2L5_46010</name>
</gene>
<dbReference type="InterPro" id="IPR001584">
    <property type="entry name" value="Integrase_cat-core"/>
</dbReference>
<proteinExistence type="predicted"/>
<dbReference type="InterPro" id="IPR050900">
    <property type="entry name" value="Transposase_IS3/IS150/IS904"/>
</dbReference>
<name>A0ABW8M243_9ACTN</name>
<dbReference type="SUPFAM" id="SSF46689">
    <property type="entry name" value="Homeodomain-like"/>
    <property type="match status" value="1"/>
</dbReference>
<reference evidence="2 3" key="1">
    <citation type="submission" date="2024-11" db="EMBL/GenBank/DDBJ databases">
        <title>The Natural Products Discovery Center: Release of the First 8490 Sequenced Strains for Exploring Actinobacteria Biosynthetic Diversity.</title>
        <authorList>
            <person name="Kalkreuter E."/>
            <person name="Kautsar S.A."/>
            <person name="Yang D."/>
            <person name="Bader C.D."/>
            <person name="Teijaro C.N."/>
            <person name="Fluegel L."/>
            <person name="Davis C.M."/>
            <person name="Simpson J.R."/>
            <person name="Lauterbach L."/>
            <person name="Steele A.D."/>
            <person name="Gui C."/>
            <person name="Meng S."/>
            <person name="Li G."/>
            <person name="Viehrig K."/>
            <person name="Ye F."/>
            <person name="Su P."/>
            <person name="Kiefer A.F."/>
            <person name="Nichols A."/>
            <person name="Cepeda A.J."/>
            <person name="Yan W."/>
            <person name="Fan B."/>
            <person name="Jiang Y."/>
            <person name="Adhikari A."/>
            <person name="Zheng C.-J."/>
            <person name="Schuster L."/>
            <person name="Cowan T.M."/>
            <person name="Smanski M.J."/>
            <person name="Chevrette M.G."/>
            <person name="De Carvalho L.P.S."/>
            <person name="Shen B."/>
        </authorList>
    </citation>
    <scope>NUCLEOTIDE SEQUENCE [LARGE SCALE GENOMIC DNA]</scope>
    <source>
        <strain evidence="2 3">NPDC020863</strain>
    </source>
</reference>
<sequence length="360" mass="41489">MIVPLLYKVTRKLLTVPSVLLRRRTAKDAELLVLRHENAVLRRQLARPMRYEPADRFWFTALSGLIPRRHWRQVFPVAPDTLLAWHRRFIAAKWDYTARRRTGRPPTTAAIKKLVLRLARENPRWGHRRIQGELTRLGHRMAASTVSEMLHAAGVDPAPRRSGPTWREFLTTQAEGIIAADFFHIDTALGRRLYALVFLEHGTRRLHITGVTARPTQDWAVQQARNLTSDLGPHIDSLHFLLRDRDGKYSQAFDAVFQAEDMEILKSAPQAPRMNAHCERIIGTIRREALDHVLIMNEAHARHVLAVYERHYNQHRPHQARNQLPPNAHEQPAAAHDLNTHKVERTGILGSLINEYRHAA</sequence>
<keyword evidence="3" id="KW-1185">Reference proteome</keyword>
<dbReference type="PANTHER" id="PTHR46889">
    <property type="entry name" value="TRANSPOSASE INSF FOR INSERTION SEQUENCE IS3B-RELATED"/>
    <property type="match status" value="1"/>
</dbReference>
<dbReference type="InterPro" id="IPR009057">
    <property type="entry name" value="Homeodomain-like_sf"/>
</dbReference>
<dbReference type="RefSeq" id="WP_404748658.1">
    <property type="nucleotide sequence ID" value="NZ_JBJDQH010000024.1"/>
</dbReference>
<dbReference type="InterPro" id="IPR036397">
    <property type="entry name" value="RNaseH_sf"/>
</dbReference>
<accession>A0ABW8M243</accession>
<dbReference type="Proteomes" id="UP001620295">
    <property type="component" value="Unassembled WGS sequence"/>
</dbReference>
<dbReference type="Pfam" id="PF13683">
    <property type="entry name" value="rve_3"/>
    <property type="match status" value="1"/>
</dbReference>
<dbReference type="InterPro" id="IPR012337">
    <property type="entry name" value="RNaseH-like_sf"/>
</dbReference>
<dbReference type="EMBL" id="JBJDQH010000024">
    <property type="protein sequence ID" value="MFK4272191.1"/>
    <property type="molecule type" value="Genomic_DNA"/>
</dbReference>
<protein>
    <submittedName>
        <fullName evidence="2">Integrase core domain-containing protein</fullName>
    </submittedName>
</protein>